<protein>
    <submittedName>
        <fullName evidence="1">Jg10237 protein</fullName>
    </submittedName>
</protein>
<keyword evidence="2" id="KW-1185">Reference proteome</keyword>
<proteinExistence type="predicted"/>
<dbReference type="Proteomes" id="UP000838756">
    <property type="component" value="Unassembled WGS sequence"/>
</dbReference>
<name>A0A8S4S8L9_9NEOP</name>
<evidence type="ECO:0000313" key="2">
    <source>
        <dbReference type="Proteomes" id="UP000838756"/>
    </source>
</evidence>
<evidence type="ECO:0000313" key="1">
    <source>
        <dbReference type="EMBL" id="CAH2250869.1"/>
    </source>
</evidence>
<gene>
    <name evidence="1" type="primary">jg10237</name>
    <name evidence="1" type="ORF">PAEG_LOCUS22123</name>
</gene>
<comment type="caution">
    <text evidence="1">The sequence shown here is derived from an EMBL/GenBank/DDBJ whole genome shotgun (WGS) entry which is preliminary data.</text>
</comment>
<organism evidence="1 2">
    <name type="scientific">Pararge aegeria aegeria</name>
    <dbReference type="NCBI Taxonomy" id="348720"/>
    <lineage>
        <taxon>Eukaryota</taxon>
        <taxon>Metazoa</taxon>
        <taxon>Ecdysozoa</taxon>
        <taxon>Arthropoda</taxon>
        <taxon>Hexapoda</taxon>
        <taxon>Insecta</taxon>
        <taxon>Pterygota</taxon>
        <taxon>Neoptera</taxon>
        <taxon>Endopterygota</taxon>
        <taxon>Lepidoptera</taxon>
        <taxon>Glossata</taxon>
        <taxon>Ditrysia</taxon>
        <taxon>Papilionoidea</taxon>
        <taxon>Nymphalidae</taxon>
        <taxon>Satyrinae</taxon>
        <taxon>Satyrini</taxon>
        <taxon>Parargina</taxon>
        <taxon>Pararge</taxon>
    </lineage>
</organism>
<dbReference type="EMBL" id="CAKXAJ010026017">
    <property type="protein sequence ID" value="CAH2250869.1"/>
    <property type="molecule type" value="Genomic_DNA"/>
</dbReference>
<dbReference type="AlphaFoldDB" id="A0A8S4S8L9"/>
<reference evidence="1" key="1">
    <citation type="submission" date="2022-03" db="EMBL/GenBank/DDBJ databases">
        <authorList>
            <person name="Lindestad O."/>
        </authorList>
    </citation>
    <scope>NUCLEOTIDE SEQUENCE</scope>
</reference>
<accession>A0A8S4S8L9</accession>
<sequence>MYQINKNFVTFASLSKSNIDVADHDDTLRMRRVKAVVYHAGLKFMDTGSCEVLQVVTINPLPAEYRARVFSQNEKGIDGLPRWPSPDWWILVAAMLDSIRWEPITANTIDRKNYSMTIGWVPHRCYFFVVR</sequence>